<feature type="domain" description="TF-B3" evidence="8">
    <location>
        <begin position="8"/>
        <end position="105"/>
    </location>
</feature>
<protein>
    <submittedName>
        <fullName evidence="9">B3 domain-containing protein</fullName>
    </submittedName>
</protein>
<dbReference type="CDD" id="cd10017">
    <property type="entry name" value="B3_DNA"/>
    <property type="match status" value="2"/>
</dbReference>
<name>A0AAW2QAF2_9LAMI</name>
<feature type="region of interest" description="Disordered" evidence="7">
    <location>
        <begin position="118"/>
        <end position="141"/>
    </location>
</feature>
<dbReference type="InterPro" id="IPR003340">
    <property type="entry name" value="B3_DNA-bd"/>
</dbReference>
<accession>A0AAW2QAF2</accession>
<dbReference type="InterPro" id="IPR015300">
    <property type="entry name" value="DNA-bd_pseudobarrel_sf"/>
</dbReference>
<dbReference type="PANTHER" id="PTHR31674">
    <property type="entry name" value="B3 DOMAIN-CONTAINING PROTEIN REM-LIKE 3-RELATED"/>
    <property type="match status" value="1"/>
</dbReference>
<keyword evidence="5" id="KW-0804">Transcription</keyword>
<evidence type="ECO:0000256" key="2">
    <source>
        <dbReference type="ARBA" id="ARBA00022737"/>
    </source>
</evidence>
<keyword evidence="3" id="KW-0805">Transcription regulation</keyword>
<feature type="compositionally biased region" description="Basic residues" evidence="7">
    <location>
        <begin position="128"/>
        <end position="139"/>
    </location>
</feature>
<evidence type="ECO:0000256" key="1">
    <source>
        <dbReference type="ARBA" id="ARBA00004123"/>
    </source>
</evidence>
<dbReference type="SUPFAM" id="SSF101936">
    <property type="entry name" value="DNA-binding pseudobarrel domain"/>
    <property type="match status" value="2"/>
</dbReference>
<evidence type="ECO:0000256" key="6">
    <source>
        <dbReference type="ARBA" id="ARBA00023242"/>
    </source>
</evidence>
<evidence type="ECO:0000256" key="4">
    <source>
        <dbReference type="ARBA" id="ARBA00023125"/>
    </source>
</evidence>
<comment type="subcellular location">
    <subcellularLocation>
        <location evidence="1">Nucleus</location>
    </subcellularLocation>
</comment>
<evidence type="ECO:0000256" key="5">
    <source>
        <dbReference type="ARBA" id="ARBA00023163"/>
    </source>
</evidence>
<dbReference type="AlphaFoldDB" id="A0AAW2QAF2"/>
<dbReference type="GO" id="GO:0005634">
    <property type="term" value="C:nucleus"/>
    <property type="evidence" value="ECO:0007669"/>
    <property type="project" value="UniProtKB-SubCell"/>
</dbReference>
<dbReference type="PROSITE" id="PS50863">
    <property type="entry name" value="B3"/>
    <property type="match status" value="2"/>
</dbReference>
<sequence>MGEKLAASRHFFKVMIPGFQQKLKLPPGFCEKLKEEKSREAIVRSRKGTWKMKVCRNVEGGNGMMMSLEEGWGAFVCAHGLRVGDFVVFEHTGRLHFNALVFDPSACEKEFLVEFKKEDHHHQEPPQGKHKRKSGKKAGHVSYHSKNPYFILTMKPYHAHKQGRLTIPVKFMRSNNLEKMSSVTLRNPADQRKLAWSVRVWVEETPRLRGRMDRGWHDFYVANKLKDGDVCVFELNPRLSRRPASISMDVKILTTLV</sequence>
<gene>
    <name evidence="9" type="ORF">Sangu_0573800</name>
</gene>
<organism evidence="9">
    <name type="scientific">Sesamum angustifolium</name>
    <dbReference type="NCBI Taxonomy" id="2727405"/>
    <lineage>
        <taxon>Eukaryota</taxon>
        <taxon>Viridiplantae</taxon>
        <taxon>Streptophyta</taxon>
        <taxon>Embryophyta</taxon>
        <taxon>Tracheophyta</taxon>
        <taxon>Spermatophyta</taxon>
        <taxon>Magnoliopsida</taxon>
        <taxon>eudicotyledons</taxon>
        <taxon>Gunneridae</taxon>
        <taxon>Pentapetalae</taxon>
        <taxon>asterids</taxon>
        <taxon>lamiids</taxon>
        <taxon>Lamiales</taxon>
        <taxon>Pedaliaceae</taxon>
        <taxon>Sesamum</taxon>
    </lineage>
</organism>
<feature type="domain" description="TF-B3" evidence="8">
    <location>
        <begin position="150"/>
        <end position="256"/>
    </location>
</feature>
<evidence type="ECO:0000256" key="3">
    <source>
        <dbReference type="ARBA" id="ARBA00023015"/>
    </source>
</evidence>
<dbReference type="Gene3D" id="2.40.330.10">
    <property type="entry name" value="DNA-binding pseudobarrel domain"/>
    <property type="match status" value="2"/>
</dbReference>
<dbReference type="Pfam" id="PF02362">
    <property type="entry name" value="B3"/>
    <property type="match status" value="2"/>
</dbReference>
<dbReference type="PANTHER" id="PTHR31674:SF62">
    <property type="entry name" value="B3 DOMAIN-CONTAINING PROTEIN REM14-RELATED"/>
    <property type="match status" value="1"/>
</dbReference>
<reference evidence="9" key="1">
    <citation type="submission" date="2020-06" db="EMBL/GenBank/DDBJ databases">
        <authorList>
            <person name="Li T."/>
            <person name="Hu X."/>
            <person name="Zhang T."/>
            <person name="Song X."/>
            <person name="Zhang H."/>
            <person name="Dai N."/>
            <person name="Sheng W."/>
            <person name="Hou X."/>
            <person name="Wei L."/>
        </authorList>
    </citation>
    <scope>NUCLEOTIDE SEQUENCE</scope>
    <source>
        <strain evidence="9">G01</strain>
        <tissue evidence="9">Leaf</tissue>
    </source>
</reference>
<comment type="caution">
    <text evidence="9">The sequence shown here is derived from an EMBL/GenBank/DDBJ whole genome shotgun (WGS) entry which is preliminary data.</text>
</comment>
<keyword evidence="4" id="KW-0238">DNA-binding</keyword>
<evidence type="ECO:0000256" key="7">
    <source>
        <dbReference type="SAM" id="MobiDB-lite"/>
    </source>
</evidence>
<keyword evidence="6" id="KW-0539">Nucleus</keyword>
<dbReference type="SMART" id="SM01019">
    <property type="entry name" value="B3"/>
    <property type="match status" value="2"/>
</dbReference>
<reference evidence="9" key="2">
    <citation type="journal article" date="2024" name="Plant">
        <title>Genomic evolution and insights into agronomic trait innovations of Sesamum species.</title>
        <authorList>
            <person name="Miao H."/>
            <person name="Wang L."/>
            <person name="Qu L."/>
            <person name="Liu H."/>
            <person name="Sun Y."/>
            <person name="Le M."/>
            <person name="Wang Q."/>
            <person name="Wei S."/>
            <person name="Zheng Y."/>
            <person name="Lin W."/>
            <person name="Duan Y."/>
            <person name="Cao H."/>
            <person name="Xiong S."/>
            <person name="Wang X."/>
            <person name="Wei L."/>
            <person name="Li C."/>
            <person name="Ma Q."/>
            <person name="Ju M."/>
            <person name="Zhao R."/>
            <person name="Li G."/>
            <person name="Mu C."/>
            <person name="Tian Q."/>
            <person name="Mei H."/>
            <person name="Zhang T."/>
            <person name="Gao T."/>
            <person name="Zhang H."/>
        </authorList>
    </citation>
    <scope>NUCLEOTIDE SEQUENCE</scope>
    <source>
        <strain evidence="9">G01</strain>
    </source>
</reference>
<dbReference type="InterPro" id="IPR039218">
    <property type="entry name" value="REM_fam"/>
</dbReference>
<proteinExistence type="predicted"/>
<evidence type="ECO:0000313" key="9">
    <source>
        <dbReference type="EMBL" id="KAL0364762.1"/>
    </source>
</evidence>
<evidence type="ECO:0000259" key="8">
    <source>
        <dbReference type="PROSITE" id="PS50863"/>
    </source>
</evidence>
<dbReference type="GO" id="GO:0003677">
    <property type="term" value="F:DNA binding"/>
    <property type="evidence" value="ECO:0007669"/>
    <property type="project" value="UniProtKB-KW"/>
</dbReference>
<dbReference type="EMBL" id="JACGWK010000003">
    <property type="protein sequence ID" value="KAL0364762.1"/>
    <property type="molecule type" value="Genomic_DNA"/>
</dbReference>
<keyword evidence="2" id="KW-0677">Repeat</keyword>